<sequence>MAEFCHAKDGTKYTKEVSWTPIGNSDNIENMYQGTFDGNGKTIRNLYINDISEYIGIPCEAGFFGYAEKGSIKNITFDNAKVKTTADDYCTGILVGVAGSCIENIKILANCSVEGKTTLAE</sequence>
<dbReference type="Gene3D" id="2.160.20.110">
    <property type="match status" value="1"/>
</dbReference>
<reference evidence="1 2" key="1">
    <citation type="submission" date="2018-08" db="EMBL/GenBank/DDBJ databases">
        <title>A genome reference for cultivated species of the human gut microbiota.</title>
        <authorList>
            <person name="Zou Y."/>
            <person name="Xue W."/>
            <person name="Luo G."/>
        </authorList>
    </citation>
    <scope>NUCLEOTIDE SEQUENCE [LARGE SCALE GENOMIC DNA]</scope>
    <source>
        <strain evidence="1 2">AF22-1</strain>
    </source>
</reference>
<comment type="caution">
    <text evidence="1">The sequence shown here is derived from an EMBL/GenBank/DDBJ whole genome shotgun (WGS) entry which is preliminary data.</text>
</comment>
<gene>
    <name evidence="1" type="ORF">DWX90_15090</name>
</gene>
<proteinExistence type="predicted"/>
<dbReference type="EMBL" id="QRVN01000048">
    <property type="protein sequence ID" value="RGS44910.1"/>
    <property type="molecule type" value="Genomic_DNA"/>
</dbReference>
<dbReference type="AlphaFoldDB" id="A0AA92TJF1"/>
<evidence type="ECO:0000313" key="2">
    <source>
        <dbReference type="Proteomes" id="UP000286113"/>
    </source>
</evidence>
<dbReference type="Proteomes" id="UP000286113">
    <property type="component" value="Unassembled WGS sequence"/>
</dbReference>
<protein>
    <recommendedName>
        <fullName evidence="3">GLUG domain-containing protein</fullName>
    </recommendedName>
</protein>
<organism evidence="1 2">
    <name type="scientific">Segatella copri</name>
    <dbReference type="NCBI Taxonomy" id="165179"/>
    <lineage>
        <taxon>Bacteria</taxon>
        <taxon>Pseudomonadati</taxon>
        <taxon>Bacteroidota</taxon>
        <taxon>Bacteroidia</taxon>
        <taxon>Bacteroidales</taxon>
        <taxon>Prevotellaceae</taxon>
        <taxon>Segatella</taxon>
    </lineage>
</organism>
<evidence type="ECO:0008006" key="3">
    <source>
        <dbReference type="Google" id="ProtNLM"/>
    </source>
</evidence>
<accession>A0AA92TJF1</accession>
<evidence type="ECO:0000313" key="1">
    <source>
        <dbReference type="EMBL" id="RGS44910.1"/>
    </source>
</evidence>
<name>A0AA92TJF1_9BACT</name>